<dbReference type="AlphaFoldDB" id="A0A1L9VF96"/>
<dbReference type="PROSITE" id="PS50048">
    <property type="entry name" value="ZN2_CY6_FUNGAL_2"/>
    <property type="match status" value="1"/>
</dbReference>
<dbReference type="GO" id="GO:0008270">
    <property type="term" value="F:zinc ion binding"/>
    <property type="evidence" value="ECO:0007669"/>
    <property type="project" value="InterPro"/>
</dbReference>
<dbReference type="VEuPathDB" id="FungiDB:ASPGLDRAFT_59563"/>
<dbReference type="Pfam" id="PF00172">
    <property type="entry name" value="Zn_clus"/>
    <property type="match status" value="1"/>
</dbReference>
<dbReference type="InterPro" id="IPR051127">
    <property type="entry name" value="Fungal_SecMet_Regulators"/>
</dbReference>
<evidence type="ECO:0000256" key="2">
    <source>
        <dbReference type="ARBA" id="ARBA00023015"/>
    </source>
</evidence>
<dbReference type="InterPro" id="IPR007219">
    <property type="entry name" value="XnlR_reg_dom"/>
</dbReference>
<evidence type="ECO:0000313" key="8">
    <source>
        <dbReference type="EMBL" id="OJJ82586.1"/>
    </source>
</evidence>
<gene>
    <name evidence="8" type="ORF">ASPGLDRAFT_59563</name>
</gene>
<keyword evidence="9" id="KW-1185">Reference proteome</keyword>
<dbReference type="GO" id="GO:0003677">
    <property type="term" value="F:DNA binding"/>
    <property type="evidence" value="ECO:0007669"/>
    <property type="project" value="UniProtKB-KW"/>
</dbReference>
<dbReference type="EMBL" id="KV878902">
    <property type="protein sequence ID" value="OJJ82586.1"/>
    <property type="molecule type" value="Genomic_DNA"/>
</dbReference>
<evidence type="ECO:0000313" key="9">
    <source>
        <dbReference type="Proteomes" id="UP000184300"/>
    </source>
</evidence>
<keyword evidence="3" id="KW-0238">DNA-binding</keyword>
<name>A0A1L9VF96_ASPGL</name>
<dbReference type="STRING" id="1160497.A0A1L9VF96"/>
<dbReference type="PANTHER" id="PTHR47424">
    <property type="entry name" value="REGULATORY PROTEIN GAL4"/>
    <property type="match status" value="1"/>
</dbReference>
<evidence type="ECO:0000256" key="6">
    <source>
        <dbReference type="SAM" id="MobiDB-lite"/>
    </source>
</evidence>
<feature type="region of interest" description="Disordered" evidence="6">
    <location>
        <begin position="1"/>
        <end position="35"/>
    </location>
</feature>
<keyword evidence="1" id="KW-0479">Metal-binding</keyword>
<dbReference type="GO" id="GO:0006351">
    <property type="term" value="P:DNA-templated transcription"/>
    <property type="evidence" value="ECO:0007669"/>
    <property type="project" value="InterPro"/>
</dbReference>
<reference evidence="9" key="1">
    <citation type="journal article" date="2017" name="Genome Biol.">
        <title>Comparative genomics reveals high biological diversity and specific adaptations in the industrially and medically important fungal genus Aspergillus.</title>
        <authorList>
            <person name="de Vries R.P."/>
            <person name="Riley R."/>
            <person name="Wiebenga A."/>
            <person name="Aguilar-Osorio G."/>
            <person name="Amillis S."/>
            <person name="Uchima C.A."/>
            <person name="Anderluh G."/>
            <person name="Asadollahi M."/>
            <person name="Askin M."/>
            <person name="Barry K."/>
            <person name="Battaglia E."/>
            <person name="Bayram O."/>
            <person name="Benocci T."/>
            <person name="Braus-Stromeyer S.A."/>
            <person name="Caldana C."/>
            <person name="Canovas D."/>
            <person name="Cerqueira G.C."/>
            <person name="Chen F."/>
            <person name="Chen W."/>
            <person name="Choi C."/>
            <person name="Clum A."/>
            <person name="Dos Santos R.A."/>
            <person name="Damasio A.R."/>
            <person name="Diallinas G."/>
            <person name="Emri T."/>
            <person name="Fekete E."/>
            <person name="Flipphi M."/>
            <person name="Freyberg S."/>
            <person name="Gallo A."/>
            <person name="Gournas C."/>
            <person name="Habgood R."/>
            <person name="Hainaut M."/>
            <person name="Harispe M.L."/>
            <person name="Henrissat B."/>
            <person name="Hilden K.S."/>
            <person name="Hope R."/>
            <person name="Hossain A."/>
            <person name="Karabika E."/>
            <person name="Karaffa L."/>
            <person name="Karanyi Z."/>
            <person name="Krasevec N."/>
            <person name="Kuo A."/>
            <person name="Kusch H."/>
            <person name="LaButti K."/>
            <person name="Lagendijk E.L."/>
            <person name="Lapidus A."/>
            <person name="Levasseur A."/>
            <person name="Lindquist E."/>
            <person name="Lipzen A."/>
            <person name="Logrieco A.F."/>
            <person name="MacCabe A."/>
            <person name="Maekelae M.R."/>
            <person name="Malavazi I."/>
            <person name="Melin P."/>
            <person name="Meyer V."/>
            <person name="Mielnichuk N."/>
            <person name="Miskei M."/>
            <person name="Molnar A.P."/>
            <person name="Mule G."/>
            <person name="Ngan C.Y."/>
            <person name="Orejas M."/>
            <person name="Orosz E."/>
            <person name="Ouedraogo J.P."/>
            <person name="Overkamp K.M."/>
            <person name="Park H.-S."/>
            <person name="Perrone G."/>
            <person name="Piumi F."/>
            <person name="Punt P.J."/>
            <person name="Ram A.F."/>
            <person name="Ramon A."/>
            <person name="Rauscher S."/>
            <person name="Record E."/>
            <person name="Riano-Pachon D.M."/>
            <person name="Robert V."/>
            <person name="Roehrig J."/>
            <person name="Ruller R."/>
            <person name="Salamov A."/>
            <person name="Salih N.S."/>
            <person name="Samson R.A."/>
            <person name="Sandor E."/>
            <person name="Sanguinetti M."/>
            <person name="Schuetze T."/>
            <person name="Sepcic K."/>
            <person name="Shelest E."/>
            <person name="Sherlock G."/>
            <person name="Sophianopoulou V."/>
            <person name="Squina F.M."/>
            <person name="Sun H."/>
            <person name="Susca A."/>
            <person name="Todd R.B."/>
            <person name="Tsang A."/>
            <person name="Unkles S.E."/>
            <person name="van de Wiele N."/>
            <person name="van Rossen-Uffink D."/>
            <person name="Oliveira J.V."/>
            <person name="Vesth T.C."/>
            <person name="Visser J."/>
            <person name="Yu J.-H."/>
            <person name="Zhou M."/>
            <person name="Andersen M.R."/>
            <person name="Archer D.B."/>
            <person name="Baker S.E."/>
            <person name="Benoit I."/>
            <person name="Brakhage A.A."/>
            <person name="Braus G.H."/>
            <person name="Fischer R."/>
            <person name="Frisvad J.C."/>
            <person name="Goldman G.H."/>
            <person name="Houbraken J."/>
            <person name="Oakley B."/>
            <person name="Pocsi I."/>
            <person name="Scazzocchio C."/>
            <person name="Seiboth B."/>
            <person name="vanKuyk P.A."/>
            <person name="Wortman J."/>
            <person name="Dyer P.S."/>
            <person name="Grigoriev I.V."/>
        </authorList>
    </citation>
    <scope>NUCLEOTIDE SEQUENCE [LARGE SCALE GENOMIC DNA]</scope>
    <source>
        <strain evidence="9">CBS 516.65</strain>
    </source>
</reference>
<dbReference type="InterPro" id="IPR001138">
    <property type="entry name" value="Zn2Cys6_DnaBD"/>
</dbReference>
<dbReference type="Gene3D" id="4.10.240.10">
    <property type="entry name" value="Zn(2)-C6 fungal-type DNA-binding domain"/>
    <property type="match status" value="1"/>
</dbReference>
<dbReference type="InterPro" id="IPR036864">
    <property type="entry name" value="Zn2-C6_fun-type_DNA-bd_sf"/>
</dbReference>
<dbReference type="SUPFAM" id="SSF57701">
    <property type="entry name" value="Zn2/Cys6 DNA-binding domain"/>
    <property type="match status" value="1"/>
</dbReference>
<evidence type="ECO:0000256" key="3">
    <source>
        <dbReference type="ARBA" id="ARBA00023125"/>
    </source>
</evidence>
<keyword evidence="2" id="KW-0805">Transcription regulation</keyword>
<accession>A0A1L9VF96</accession>
<protein>
    <recommendedName>
        <fullName evidence="7">Zn(2)-C6 fungal-type domain-containing protein</fullName>
    </recommendedName>
</protein>
<dbReference type="OrthoDB" id="5296287at2759"/>
<evidence type="ECO:0000259" key="7">
    <source>
        <dbReference type="PROSITE" id="PS50048"/>
    </source>
</evidence>
<feature type="domain" description="Zn(2)-C6 fungal-type" evidence="7">
    <location>
        <begin position="43"/>
        <end position="72"/>
    </location>
</feature>
<proteinExistence type="predicted"/>
<dbReference type="Proteomes" id="UP000184300">
    <property type="component" value="Unassembled WGS sequence"/>
</dbReference>
<organism evidence="8 9">
    <name type="scientific">Aspergillus glaucus CBS 516.65</name>
    <dbReference type="NCBI Taxonomy" id="1160497"/>
    <lineage>
        <taxon>Eukaryota</taxon>
        <taxon>Fungi</taxon>
        <taxon>Dikarya</taxon>
        <taxon>Ascomycota</taxon>
        <taxon>Pezizomycotina</taxon>
        <taxon>Eurotiomycetes</taxon>
        <taxon>Eurotiomycetidae</taxon>
        <taxon>Eurotiales</taxon>
        <taxon>Aspergillaceae</taxon>
        <taxon>Aspergillus</taxon>
        <taxon>Aspergillus subgen. Aspergillus</taxon>
    </lineage>
</organism>
<dbReference type="PROSITE" id="PS00463">
    <property type="entry name" value="ZN2_CY6_FUNGAL_1"/>
    <property type="match status" value="1"/>
</dbReference>
<keyword evidence="5" id="KW-0539">Nucleus</keyword>
<dbReference type="CDD" id="cd12148">
    <property type="entry name" value="fungal_TF_MHR"/>
    <property type="match status" value="1"/>
</dbReference>
<keyword evidence="4" id="KW-0804">Transcription</keyword>
<dbReference type="PANTHER" id="PTHR47424:SF3">
    <property type="entry name" value="REGULATORY PROTEIN GAL4"/>
    <property type="match status" value="1"/>
</dbReference>
<dbReference type="Pfam" id="PF04082">
    <property type="entry name" value="Fungal_trans"/>
    <property type="match status" value="1"/>
</dbReference>
<feature type="compositionally biased region" description="Polar residues" evidence="6">
    <location>
        <begin position="1"/>
        <end position="12"/>
    </location>
</feature>
<evidence type="ECO:0000256" key="4">
    <source>
        <dbReference type="ARBA" id="ARBA00023163"/>
    </source>
</evidence>
<dbReference type="CDD" id="cd00067">
    <property type="entry name" value="GAL4"/>
    <property type="match status" value="1"/>
</dbReference>
<evidence type="ECO:0000256" key="1">
    <source>
        <dbReference type="ARBA" id="ARBA00022723"/>
    </source>
</evidence>
<sequence>MTGLNDSNSNEPVSKRRKIQLPALPSRPGSGLSKSVRKKTVEACQKCREKRIKCNGKWPCESCCRKGYECSLKSTTQDDHIQLTNVMDQILTRLGRVEEIMQRKPEGFGINEGHDDALIKDGPKISSVTEVNPQTGCFEYYGETSNFFIAKSLARRLQHCADHIYPSSRDQDDAQARVGNWSAETDKLGLHTMLDSYDLVMPHNTAIRRYQTLQKDVADRHLENFFATIHIYFPIFDIPRFRAKYSRLRDLFGSNLLFTSPRENQVQQQSLCLLYAVLALGALYADDDDSSSWASWYFSEAQELLGRLFDAVSLELVQAGMFMGAYAQHALKPSLAYTLAGTATRMAFSIGLNVDSNLTSHDWDAEEGRRTWWMIYIQEVELSVDSGRPMSISKSDIIVDLPKEYGAVGTTSGSDQPHRPTAEFIKALAGVAQITCAILKFVARCGSAIGRKRSSAAQIPSFDDRLNQWRQSLPALLIFEDEDLRRESDTANSWISRQRSSLLVHYNLALIVLHRVSFTKADLLAASHLVKNSQYTCIQAARAIILHVHGLFEAAPCLMRWRYYCYYCLQATLVLLMKVIDEPAAEETKGIVAACQLSISVFRQINLKAAKRCAEIVTQIIERWRRQQDVGEANSEDLWSTFDAPAGATHLEPMPESHDLDLPINDDLWAYFADSEMHSRSFESWLDILNAEDLDKDRTT</sequence>
<dbReference type="GeneID" id="34464643"/>
<dbReference type="GO" id="GO:0000981">
    <property type="term" value="F:DNA-binding transcription factor activity, RNA polymerase II-specific"/>
    <property type="evidence" value="ECO:0007669"/>
    <property type="project" value="InterPro"/>
</dbReference>
<evidence type="ECO:0000256" key="5">
    <source>
        <dbReference type="ARBA" id="ARBA00023242"/>
    </source>
</evidence>
<dbReference type="SMART" id="SM00906">
    <property type="entry name" value="Fungal_trans"/>
    <property type="match status" value="1"/>
</dbReference>
<dbReference type="RefSeq" id="XP_022399284.1">
    <property type="nucleotide sequence ID" value="XM_022548383.1"/>
</dbReference>